<name>A0AAD7WNN3_9TELE</name>
<feature type="compositionally biased region" description="Polar residues" evidence="1">
    <location>
        <begin position="1"/>
        <end position="12"/>
    </location>
</feature>
<sequence>MFAEDQPTNVQQPGAGGIDALHGSADAPVSGEISFPDVCPASGHRAAPRGTCSRGGDHPAANNPRQCPKQLAARSQSARADAHSF</sequence>
<evidence type="ECO:0000313" key="3">
    <source>
        <dbReference type="Proteomes" id="UP001221898"/>
    </source>
</evidence>
<accession>A0AAD7WNN3</accession>
<reference evidence="2" key="1">
    <citation type="journal article" date="2023" name="Science">
        <title>Genome structures resolve the early diversification of teleost fishes.</title>
        <authorList>
            <person name="Parey E."/>
            <person name="Louis A."/>
            <person name="Montfort J."/>
            <person name="Bouchez O."/>
            <person name="Roques C."/>
            <person name="Iampietro C."/>
            <person name="Lluch J."/>
            <person name="Castinel A."/>
            <person name="Donnadieu C."/>
            <person name="Desvignes T."/>
            <person name="Floi Bucao C."/>
            <person name="Jouanno E."/>
            <person name="Wen M."/>
            <person name="Mejri S."/>
            <person name="Dirks R."/>
            <person name="Jansen H."/>
            <person name="Henkel C."/>
            <person name="Chen W.J."/>
            <person name="Zahm M."/>
            <person name="Cabau C."/>
            <person name="Klopp C."/>
            <person name="Thompson A.W."/>
            <person name="Robinson-Rechavi M."/>
            <person name="Braasch I."/>
            <person name="Lecointre G."/>
            <person name="Bobe J."/>
            <person name="Postlethwait J.H."/>
            <person name="Berthelot C."/>
            <person name="Roest Crollius H."/>
            <person name="Guiguen Y."/>
        </authorList>
    </citation>
    <scope>NUCLEOTIDE SEQUENCE</scope>
    <source>
        <strain evidence="2">NC1722</strain>
    </source>
</reference>
<gene>
    <name evidence="2" type="ORF">AAFF_G00351500</name>
</gene>
<proteinExistence type="predicted"/>
<dbReference type="Proteomes" id="UP001221898">
    <property type="component" value="Unassembled WGS sequence"/>
</dbReference>
<evidence type="ECO:0000256" key="1">
    <source>
        <dbReference type="SAM" id="MobiDB-lite"/>
    </source>
</evidence>
<evidence type="ECO:0000313" key="2">
    <source>
        <dbReference type="EMBL" id="KAJ8403378.1"/>
    </source>
</evidence>
<feature type="region of interest" description="Disordered" evidence="1">
    <location>
        <begin position="1"/>
        <end position="85"/>
    </location>
</feature>
<comment type="caution">
    <text evidence="2">The sequence shown here is derived from an EMBL/GenBank/DDBJ whole genome shotgun (WGS) entry which is preliminary data.</text>
</comment>
<dbReference type="EMBL" id="JAINUG010000058">
    <property type="protein sequence ID" value="KAJ8403378.1"/>
    <property type="molecule type" value="Genomic_DNA"/>
</dbReference>
<organism evidence="2 3">
    <name type="scientific">Aldrovandia affinis</name>
    <dbReference type="NCBI Taxonomy" id="143900"/>
    <lineage>
        <taxon>Eukaryota</taxon>
        <taxon>Metazoa</taxon>
        <taxon>Chordata</taxon>
        <taxon>Craniata</taxon>
        <taxon>Vertebrata</taxon>
        <taxon>Euteleostomi</taxon>
        <taxon>Actinopterygii</taxon>
        <taxon>Neopterygii</taxon>
        <taxon>Teleostei</taxon>
        <taxon>Notacanthiformes</taxon>
        <taxon>Halosauridae</taxon>
        <taxon>Aldrovandia</taxon>
    </lineage>
</organism>
<protein>
    <submittedName>
        <fullName evidence="2">Uncharacterized protein</fullName>
    </submittedName>
</protein>
<keyword evidence="3" id="KW-1185">Reference proteome</keyword>
<dbReference type="AlphaFoldDB" id="A0AAD7WNN3"/>